<accession>A0A1L5F2Z8</accession>
<organism evidence="2 3">
    <name type="scientific">Clostridium kluyveri</name>
    <dbReference type="NCBI Taxonomy" id="1534"/>
    <lineage>
        <taxon>Bacteria</taxon>
        <taxon>Bacillati</taxon>
        <taxon>Bacillota</taxon>
        <taxon>Clostridia</taxon>
        <taxon>Eubacteriales</taxon>
        <taxon>Clostridiaceae</taxon>
        <taxon>Clostridium</taxon>
    </lineage>
</organism>
<dbReference type="RefSeq" id="WP_073537042.1">
    <property type="nucleotide sequence ID" value="NZ_CP018335.1"/>
</dbReference>
<dbReference type="CDD" id="cd00093">
    <property type="entry name" value="HTH_XRE"/>
    <property type="match status" value="1"/>
</dbReference>
<dbReference type="PROSITE" id="PS50943">
    <property type="entry name" value="HTH_CROC1"/>
    <property type="match status" value="1"/>
</dbReference>
<protein>
    <submittedName>
        <fullName evidence="2">Transcriptional regulator</fullName>
    </submittedName>
</protein>
<dbReference type="InterPro" id="IPR010982">
    <property type="entry name" value="Lambda_DNA-bd_dom_sf"/>
</dbReference>
<dbReference type="Proteomes" id="UP000184604">
    <property type="component" value="Chromosome"/>
</dbReference>
<dbReference type="Pfam" id="PF01381">
    <property type="entry name" value="HTH_3"/>
    <property type="match status" value="1"/>
</dbReference>
<dbReference type="InterPro" id="IPR001387">
    <property type="entry name" value="Cro/C1-type_HTH"/>
</dbReference>
<dbReference type="SUPFAM" id="SSF47413">
    <property type="entry name" value="lambda repressor-like DNA-binding domains"/>
    <property type="match status" value="1"/>
</dbReference>
<sequence>MVQEYRNIYQIARESAGFTQEKSSELMDISVDSLRAYEGGKRIPPDKVVIKMIEIYNTQYLAYQHLKTSAEVGQKYLPHIEITDLSTAILNLQTQVGDYINCEKLLIRICSDGKVSKDEECDFERIAKELNDVVEAIYAFKFAKQKSE</sequence>
<evidence type="ECO:0000313" key="3">
    <source>
        <dbReference type="Proteomes" id="UP000184604"/>
    </source>
</evidence>
<dbReference type="Gene3D" id="1.10.260.40">
    <property type="entry name" value="lambda repressor-like DNA-binding domains"/>
    <property type="match status" value="1"/>
</dbReference>
<proteinExistence type="predicted"/>
<dbReference type="OrthoDB" id="1624259at2"/>
<name>A0A1L5F2Z8_CLOKL</name>
<reference evidence="2 3" key="1">
    <citation type="submission" date="2016-12" db="EMBL/GenBank/DDBJ databases">
        <title>Complete genome sequence of Clostridium kluyveri JZZ isolated from the pit mud of a Chinese flavor liquor-making factory.</title>
        <authorList>
            <person name="Wang Y."/>
        </authorList>
    </citation>
    <scope>NUCLEOTIDE SEQUENCE [LARGE SCALE GENOMIC DNA]</scope>
    <source>
        <strain evidence="2 3">JZZ</strain>
    </source>
</reference>
<evidence type="ECO:0000259" key="1">
    <source>
        <dbReference type="PROSITE" id="PS50943"/>
    </source>
</evidence>
<feature type="domain" description="HTH cro/C1-type" evidence="1">
    <location>
        <begin position="12"/>
        <end position="61"/>
    </location>
</feature>
<dbReference type="SMART" id="SM00530">
    <property type="entry name" value="HTH_XRE"/>
    <property type="match status" value="1"/>
</dbReference>
<dbReference type="EMBL" id="CP018335">
    <property type="protein sequence ID" value="APM37322.1"/>
    <property type="molecule type" value="Genomic_DNA"/>
</dbReference>
<dbReference type="GO" id="GO:0003677">
    <property type="term" value="F:DNA binding"/>
    <property type="evidence" value="ECO:0007669"/>
    <property type="project" value="InterPro"/>
</dbReference>
<evidence type="ECO:0000313" key="2">
    <source>
        <dbReference type="EMBL" id="APM37322.1"/>
    </source>
</evidence>
<gene>
    <name evidence="2" type="ORF">BS101_00350</name>
</gene>
<dbReference type="AlphaFoldDB" id="A0A1L5F2Z8"/>